<keyword evidence="9" id="KW-0411">Iron-sulfur</keyword>
<accession>A0ABP8L140</accession>
<dbReference type="PRINTS" id="PR00368">
    <property type="entry name" value="FADPNR"/>
</dbReference>
<evidence type="ECO:0000256" key="8">
    <source>
        <dbReference type="ARBA" id="ARBA00023004"/>
    </source>
</evidence>
<evidence type="ECO:0000256" key="7">
    <source>
        <dbReference type="ARBA" id="ARBA00023002"/>
    </source>
</evidence>
<dbReference type="CDD" id="cd02930">
    <property type="entry name" value="DCR_FMN"/>
    <property type="match status" value="1"/>
</dbReference>
<dbReference type="PANTHER" id="PTHR42917">
    <property type="entry name" value="2,4-DIENOYL-COA REDUCTASE"/>
    <property type="match status" value="1"/>
</dbReference>
<keyword evidence="6" id="KW-0479">Metal-binding</keyword>
<dbReference type="InterPro" id="IPR013785">
    <property type="entry name" value="Aldolase_TIM"/>
</dbReference>
<keyword evidence="8" id="KW-0408">Iron</keyword>
<evidence type="ECO:0000256" key="3">
    <source>
        <dbReference type="ARBA" id="ARBA00011048"/>
    </source>
</evidence>
<feature type="domain" description="NADH:flavin oxidoreductase/NADH oxidase N-terminal" evidence="10">
    <location>
        <begin position="8"/>
        <end position="332"/>
    </location>
</feature>
<evidence type="ECO:0000313" key="12">
    <source>
        <dbReference type="EMBL" id="GAA4420242.1"/>
    </source>
</evidence>
<evidence type="ECO:0000256" key="9">
    <source>
        <dbReference type="ARBA" id="ARBA00023014"/>
    </source>
</evidence>
<evidence type="ECO:0000256" key="4">
    <source>
        <dbReference type="ARBA" id="ARBA00022630"/>
    </source>
</evidence>
<comment type="cofactor">
    <cofactor evidence="1">
        <name>FMN</name>
        <dbReference type="ChEBI" id="CHEBI:58210"/>
    </cofactor>
</comment>
<dbReference type="EMBL" id="BAABEX010000007">
    <property type="protein sequence ID" value="GAA4420242.1"/>
    <property type="molecule type" value="Genomic_DNA"/>
</dbReference>
<comment type="caution">
    <text evidence="12">The sequence shown here is derived from an EMBL/GenBank/DDBJ whole genome shotgun (WGS) entry which is preliminary data.</text>
</comment>
<dbReference type="InterPro" id="IPR023753">
    <property type="entry name" value="FAD/NAD-binding_dom"/>
</dbReference>
<dbReference type="SUPFAM" id="SSF51905">
    <property type="entry name" value="FAD/NAD(P)-binding domain"/>
    <property type="match status" value="1"/>
</dbReference>
<evidence type="ECO:0000313" key="13">
    <source>
        <dbReference type="Proteomes" id="UP001501788"/>
    </source>
</evidence>
<dbReference type="Proteomes" id="UP001501788">
    <property type="component" value="Unassembled WGS sequence"/>
</dbReference>
<dbReference type="PRINTS" id="PR00411">
    <property type="entry name" value="PNDRDTASEI"/>
</dbReference>
<dbReference type="Gene3D" id="3.50.50.60">
    <property type="entry name" value="FAD/NAD(P)-binding domain"/>
    <property type="match status" value="1"/>
</dbReference>
<dbReference type="InterPro" id="IPR051793">
    <property type="entry name" value="NADH:flavin_oxidoreductase"/>
</dbReference>
<reference evidence="13" key="1">
    <citation type="journal article" date="2019" name="Int. J. Syst. Evol. Microbiol.">
        <title>The Global Catalogue of Microorganisms (GCM) 10K type strain sequencing project: providing services to taxonomists for standard genome sequencing and annotation.</title>
        <authorList>
            <consortium name="The Broad Institute Genomics Platform"/>
            <consortium name="The Broad Institute Genome Sequencing Center for Infectious Disease"/>
            <person name="Wu L."/>
            <person name="Ma J."/>
        </authorList>
    </citation>
    <scope>NUCLEOTIDE SEQUENCE [LARGE SCALE GENOMIC DNA]</scope>
    <source>
        <strain evidence="13">JCM 31890</strain>
    </source>
</reference>
<dbReference type="Pfam" id="PF00724">
    <property type="entry name" value="Oxidored_FMN"/>
    <property type="match status" value="1"/>
</dbReference>
<evidence type="ECO:0000256" key="5">
    <source>
        <dbReference type="ARBA" id="ARBA00022643"/>
    </source>
</evidence>
<evidence type="ECO:0000259" key="10">
    <source>
        <dbReference type="Pfam" id="PF00724"/>
    </source>
</evidence>
<feature type="domain" description="FAD/NAD(P)-binding" evidence="11">
    <location>
        <begin position="377"/>
        <end position="654"/>
    </location>
</feature>
<keyword evidence="5" id="KW-0288">FMN</keyword>
<dbReference type="RefSeq" id="WP_345061303.1">
    <property type="nucleotide sequence ID" value="NZ_BAABEX010000007.1"/>
</dbReference>
<dbReference type="PANTHER" id="PTHR42917:SF2">
    <property type="entry name" value="2,4-DIENOYL-COA REDUCTASE [(2E)-ENOYL-COA-PRODUCING]"/>
    <property type="match status" value="1"/>
</dbReference>
<organism evidence="12 13">
    <name type="scientific">Acidovorax lacteus</name>
    <dbReference type="NCBI Taxonomy" id="1924988"/>
    <lineage>
        <taxon>Bacteria</taxon>
        <taxon>Pseudomonadati</taxon>
        <taxon>Pseudomonadota</taxon>
        <taxon>Betaproteobacteria</taxon>
        <taxon>Burkholderiales</taxon>
        <taxon>Comamonadaceae</taxon>
        <taxon>Acidovorax</taxon>
    </lineage>
</organism>
<keyword evidence="13" id="KW-1185">Reference proteome</keyword>
<evidence type="ECO:0000256" key="1">
    <source>
        <dbReference type="ARBA" id="ARBA00001917"/>
    </source>
</evidence>
<keyword evidence="7" id="KW-0560">Oxidoreductase</keyword>
<proteinExistence type="inferred from homology"/>
<comment type="cofactor">
    <cofactor evidence="2">
        <name>[4Fe-4S] cluster</name>
        <dbReference type="ChEBI" id="CHEBI:49883"/>
    </cofactor>
</comment>
<dbReference type="Pfam" id="PF07992">
    <property type="entry name" value="Pyr_redox_2"/>
    <property type="match status" value="1"/>
</dbReference>
<dbReference type="Gene3D" id="3.20.20.70">
    <property type="entry name" value="Aldolase class I"/>
    <property type="match status" value="1"/>
</dbReference>
<protein>
    <submittedName>
        <fullName evidence="12">NADPH-dependent 2,4-dienoyl-CoA reductase</fullName>
    </submittedName>
</protein>
<dbReference type="SUPFAM" id="SSF51971">
    <property type="entry name" value="Nucleotide-binding domain"/>
    <property type="match status" value="1"/>
</dbReference>
<dbReference type="SUPFAM" id="SSF51395">
    <property type="entry name" value="FMN-linked oxidoreductases"/>
    <property type="match status" value="1"/>
</dbReference>
<keyword evidence="4" id="KW-0285">Flavoprotein</keyword>
<name>A0ABP8L140_9BURK</name>
<evidence type="ECO:0000256" key="6">
    <source>
        <dbReference type="ARBA" id="ARBA00022723"/>
    </source>
</evidence>
<sequence>MDHYPHLNRPLDLGFTTLRNRVLMGSMHVGLEEVPNGFQRMAAFYAERARGEVGLIVTGGIAPNERARPMPGGAMLTTEEEADHHRVVTQAVHAEGGKIAMQILHFGRYAYHPQLVAPSALQAPINVHKPHALTSDEVEQTIADFVRCAALAQHAGYDGVEIMGSEGYLINEFIAARTNHRDDEWGGSYANRIRFPVEIVRRVRERVGRNFIIIYRLSMLDLVEGGSTLEEVIQLAQAIEAAGATILNTGIGWHEARVPTIATSVPRGAFAWVTQRLKGHVGLPLVATNRINTPELAEQLLADGACDMVSMARPFLADSQFVKKAREGRADEINTCIGCNQACLDHTFGGKITSCLVNPRACHETELRIEPTSAPRRIAVVGAGPAGLAFATTAAERGHQVTLFDAASEIGGQFNIAKKVPGKEEFHETLRYFGRQIALRGVNLRLNTRVSAADLQAGGFDDVVLATGVVPRTPAIDGIDHPKVLGYLDVLRDEKPVGASVAVVGAGGIGFDVSEYLVHHGHTVTDAAQVDREAFYAEWGVDTAYARAGGLKEPQVPAPARRVHLLQRKTSKVGDGLGKTTGWIHRASLKARAVGMTSGVQYQRVDDAGLHVTVDGQPQTLAVDHVVICAGQEPQRELLPALLAAGVRVHLIGGADVAAELDAKRAIKQGTELAARIEVAAPFQPAAAQAAAAAVAKPALSTASTVKELLADEAAKAILERYLPGFSAHPQLAMAKGMPLTTVAQFSQGLITAELLQKIDAALQTTA</sequence>
<dbReference type="InterPro" id="IPR001155">
    <property type="entry name" value="OxRdtase_FMN_N"/>
</dbReference>
<comment type="similarity">
    <text evidence="3">In the N-terminal section; belongs to the NADH:flavin oxidoreductase/NADH oxidase family.</text>
</comment>
<dbReference type="Gene3D" id="3.40.50.720">
    <property type="entry name" value="NAD(P)-binding Rossmann-like Domain"/>
    <property type="match status" value="1"/>
</dbReference>
<gene>
    <name evidence="12" type="ORF">GCM10023090_07510</name>
</gene>
<evidence type="ECO:0000259" key="11">
    <source>
        <dbReference type="Pfam" id="PF07992"/>
    </source>
</evidence>
<evidence type="ECO:0000256" key="2">
    <source>
        <dbReference type="ARBA" id="ARBA00001966"/>
    </source>
</evidence>
<dbReference type="InterPro" id="IPR036188">
    <property type="entry name" value="FAD/NAD-bd_sf"/>
</dbReference>